<feature type="region of interest" description="Disordered" evidence="1">
    <location>
        <begin position="13"/>
        <end position="36"/>
    </location>
</feature>
<evidence type="ECO:0000313" key="2">
    <source>
        <dbReference type="EMBL" id="MBP2411474.1"/>
    </source>
</evidence>
<name>A0ABS4YRQ2_9MICC</name>
<evidence type="ECO:0000313" key="3">
    <source>
        <dbReference type="Proteomes" id="UP000711614"/>
    </source>
</evidence>
<proteinExistence type="predicted"/>
<keyword evidence="3" id="KW-1185">Reference proteome</keyword>
<organism evidence="2 3">
    <name type="scientific">Arthrobacter stackebrandtii</name>
    <dbReference type="NCBI Taxonomy" id="272161"/>
    <lineage>
        <taxon>Bacteria</taxon>
        <taxon>Bacillati</taxon>
        <taxon>Actinomycetota</taxon>
        <taxon>Actinomycetes</taxon>
        <taxon>Micrococcales</taxon>
        <taxon>Micrococcaceae</taxon>
        <taxon>Arthrobacter</taxon>
    </lineage>
</organism>
<sequence>MARGLVELLKVKDAGNATHETAAGTYEHPQRRADGT</sequence>
<comment type="caution">
    <text evidence="2">The sequence shown here is derived from an EMBL/GenBank/DDBJ whole genome shotgun (WGS) entry which is preliminary data.</text>
</comment>
<protein>
    <submittedName>
        <fullName evidence="2">Uncharacterized protein</fullName>
    </submittedName>
</protein>
<gene>
    <name evidence="2" type="ORF">JOF48_000273</name>
</gene>
<accession>A0ABS4YRQ2</accession>
<evidence type="ECO:0000256" key="1">
    <source>
        <dbReference type="SAM" id="MobiDB-lite"/>
    </source>
</evidence>
<reference evidence="2 3" key="1">
    <citation type="submission" date="2021-03" db="EMBL/GenBank/DDBJ databases">
        <title>Sequencing the genomes of 1000 actinobacteria strains.</title>
        <authorList>
            <person name="Klenk H.-P."/>
        </authorList>
    </citation>
    <scope>NUCLEOTIDE SEQUENCE [LARGE SCALE GENOMIC DNA]</scope>
    <source>
        <strain evidence="2 3">DSM 16005</strain>
    </source>
</reference>
<dbReference type="Proteomes" id="UP000711614">
    <property type="component" value="Unassembled WGS sequence"/>
</dbReference>
<dbReference type="EMBL" id="JAGIOI010000001">
    <property type="protein sequence ID" value="MBP2411474.1"/>
    <property type="molecule type" value="Genomic_DNA"/>
</dbReference>